<gene>
    <name evidence="1" type="ORF">CcrColossus_gp423</name>
</gene>
<dbReference type="RefSeq" id="YP_006988657.1">
    <property type="nucleotide sequence ID" value="NC_019406.1"/>
</dbReference>
<dbReference type="EMBL" id="JX100810">
    <property type="protein sequence ID" value="AFU88293.1"/>
    <property type="molecule type" value="Genomic_DNA"/>
</dbReference>
<dbReference type="GeneID" id="13995351"/>
<evidence type="ECO:0000313" key="1">
    <source>
        <dbReference type="EMBL" id="AFU88293.1"/>
    </source>
</evidence>
<proteinExistence type="predicted"/>
<protein>
    <submittedName>
        <fullName evidence="1">Uncharacterized protein</fullName>
    </submittedName>
</protein>
<dbReference type="Proteomes" id="UP000000463">
    <property type="component" value="Segment"/>
</dbReference>
<reference evidence="1 2" key="1">
    <citation type="journal article" date="2012" name="BMC Genomics">
        <title>The Caulobacter crescentus phage phiCbK: genomics of a canonical phage.</title>
        <authorList>
            <person name="Gill J.J."/>
            <person name="Berry J.D."/>
            <person name="Russell W.K."/>
            <person name="Lessor L."/>
            <person name="Escobar Garcia D.A."/>
            <person name="Hernandez D."/>
            <person name="Kane A."/>
            <person name="Keene J."/>
            <person name="Maddox M."/>
            <person name="Martin R."/>
            <person name="Mohan S."/>
            <person name="Thorn A.M."/>
            <person name="Russell D.H."/>
            <person name="Young R."/>
        </authorList>
    </citation>
    <scope>NUCLEOTIDE SEQUENCE [LARGE SCALE GENOMIC DNA]</scope>
</reference>
<sequence>MRTLIPDTMLDAAVEGWDYERSEARFRGFNFSIREGLRQALLCGLGLMSIKTAGRVSGSPEVGRIREIDKAVETLDEMRAHLLLERYRLSDALDERLKATK</sequence>
<dbReference type="KEGG" id="vg:13995351"/>
<keyword evidence="2" id="KW-1185">Reference proteome</keyword>
<name>K4JWK9_9CAUD</name>
<evidence type="ECO:0000313" key="2">
    <source>
        <dbReference type="Proteomes" id="UP000000463"/>
    </source>
</evidence>
<accession>K4JWK9</accession>
<organism evidence="1 2">
    <name type="scientific">Caulobacter phage CcrColossus</name>
    <dbReference type="NCBI Taxonomy" id="1211640"/>
    <lineage>
        <taxon>Viruses</taxon>
        <taxon>Duplodnaviria</taxon>
        <taxon>Heunggongvirae</taxon>
        <taxon>Uroviricota</taxon>
        <taxon>Caudoviricetes</taxon>
        <taxon>Jeanschmidtviridae</taxon>
        <taxon>Colossusvirus</taxon>
        <taxon>Colossusvirus colossus</taxon>
    </lineage>
</organism>